<gene>
    <name evidence="3" type="ORF">CU669_13700</name>
</gene>
<accession>A0A364NWK6</accession>
<protein>
    <recommendedName>
        <fullName evidence="2">RiboL-PSP-HEPN domain-containing protein</fullName>
    </recommendedName>
</protein>
<keyword evidence="1" id="KW-1133">Transmembrane helix</keyword>
<sequence>MPYTPYFKHADDVVGHLNTVVPATANPLIKAKYVGFVAVAAVTVYELAIKGIFIEFARKKHKVLGNFTEVHFDQINGRIKRENIVNDYLKRFGDKYVDRFKKKVDAAAHTYMASNRRDIKNSYANLILWRNDFAHEGRLSATATYGDVVQAYEDGKEIIRCLYETMVR</sequence>
<dbReference type="OrthoDB" id="1069883at2"/>
<evidence type="ECO:0000256" key="1">
    <source>
        <dbReference type="SAM" id="Phobius"/>
    </source>
</evidence>
<reference evidence="3 4" key="1">
    <citation type="submission" date="2017-11" db="EMBL/GenBank/DDBJ databases">
        <title>Draft genome sequence of magnetotactic bacterium Magnetospirillum kuznetsovii LBB-42.</title>
        <authorList>
            <person name="Grouzdev D.S."/>
            <person name="Rysina M.S."/>
            <person name="Baslerov R.V."/>
            <person name="Koziaeva V."/>
        </authorList>
    </citation>
    <scope>NUCLEOTIDE SEQUENCE [LARGE SCALE GENOMIC DNA]</scope>
    <source>
        <strain evidence="3 4">LBB-42</strain>
    </source>
</reference>
<evidence type="ECO:0000313" key="4">
    <source>
        <dbReference type="Proteomes" id="UP000251075"/>
    </source>
</evidence>
<proteinExistence type="predicted"/>
<dbReference type="InterPro" id="IPR041519">
    <property type="entry name" value="HEPN_RiboL-PSP"/>
</dbReference>
<feature type="domain" description="RiboL-PSP-HEPN" evidence="2">
    <location>
        <begin position="16"/>
        <end position="166"/>
    </location>
</feature>
<name>A0A364NWK6_9PROT</name>
<keyword evidence="1" id="KW-0472">Membrane</keyword>
<evidence type="ECO:0000313" key="3">
    <source>
        <dbReference type="EMBL" id="RAU21474.1"/>
    </source>
</evidence>
<dbReference type="RefSeq" id="WP_112145625.1">
    <property type="nucleotide sequence ID" value="NZ_PGTO01000010.1"/>
</dbReference>
<dbReference type="Pfam" id="PF18735">
    <property type="entry name" value="HEPN_RiboL-PSP"/>
    <property type="match status" value="1"/>
</dbReference>
<keyword evidence="1" id="KW-0812">Transmembrane</keyword>
<dbReference type="Proteomes" id="UP000251075">
    <property type="component" value="Unassembled WGS sequence"/>
</dbReference>
<feature type="transmembrane region" description="Helical" evidence="1">
    <location>
        <begin position="33"/>
        <end position="53"/>
    </location>
</feature>
<dbReference type="EMBL" id="PGTO01000010">
    <property type="protein sequence ID" value="RAU21474.1"/>
    <property type="molecule type" value="Genomic_DNA"/>
</dbReference>
<evidence type="ECO:0000259" key="2">
    <source>
        <dbReference type="Pfam" id="PF18735"/>
    </source>
</evidence>
<dbReference type="AlphaFoldDB" id="A0A364NWK6"/>
<keyword evidence="4" id="KW-1185">Reference proteome</keyword>
<organism evidence="3 4">
    <name type="scientific">Paramagnetospirillum kuznetsovii</name>
    <dbReference type="NCBI Taxonomy" id="2053833"/>
    <lineage>
        <taxon>Bacteria</taxon>
        <taxon>Pseudomonadati</taxon>
        <taxon>Pseudomonadota</taxon>
        <taxon>Alphaproteobacteria</taxon>
        <taxon>Rhodospirillales</taxon>
        <taxon>Magnetospirillaceae</taxon>
        <taxon>Paramagnetospirillum</taxon>
    </lineage>
</organism>
<comment type="caution">
    <text evidence="3">The sequence shown here is derived from an EMBL/GenBank/DDBJ whole genome shotgun (WGS) entry which is preliminary data.</text>
</comment>